<comment type="caution">
    <text evidence="1">The sequence shown here is derived from an EMBL/GenBank/DDBJ whole genome shotgun (WGS) entry which is preliminary data.</text>
</comment>
<keyword evidence="3" id="KW-1185">Reference proteome</keyword>
<evidence type="ECO:0000313" key="2">
    <source>
        <dbReference type="EMBL" id="CAL6000124.1"/>
    </source>
</evidence>
<sequence length="218" mass="25886">MNRKEQLRPNLQYGAFLLVTINRIEYSVVIFEYLCVFRQLKSAFSFQFRFRFGDTVNFSMESMDLMSVVICNLLCWLCQLLLVHNQLHIYAVQLLKQLSISQYQCRYVRANLTYYSALSFRQMLHCSIKYALTREMQSILGADYIMNVNIAVWCQITMYTDVLLSCTQLITAELIICKQSQDERKNLDLIYNMVHSYLWAINRIGILRDFEYLHVEQN</sequence>
<organism evidence="1">
    <name type="scientific">Hexamita inflata</name>
    <dbReference type="NCBI Taxonomy" id="28002"/>
    <lineage>
        <taxon>Eukaryota</taxon>
        <taxon>Metamonada</taxon>
        <taxon>Diplomonadida</taxon>
        <taxon>Hexamitidae</taxon>
        <taxon>Hexamitinae</taxon>
        <taxon>Hexamita</taxon>
    </lineage>
</organism>
<dbReference type="Proteomes" id="UP001642409">
    <property type="component" value="Unassembled WGS sequence"/>
</dbReference>
<evidence type="ECO:0000313" key="3">
    <source>
        <dbReference type="Proteomes" id="UP001642409"/>
    </source>
</evidence>
<dbReference type="AlphaFoldDB" id="A0AA86VLB9"/>
<gene>
    <name evidence="2" type="ORF">HINF_LOCUS16552</name>
    <name evidence="1" type="ORF">HINF_LOCUS57633</name>
</gene>
<dbReference type="EMBL" id="CATOUU010001064">
    <property type="protein sequence ID" value="CAI9969988.1"/>
    <property type="molecule type" value="Genomic_DNA"/>
</dbReference>
<evidence type="ECO:0000313" key="1">
    <source>
        <dbReference type="EMBL" id="CAI9969988.1"/>
    </source>
</evidence>
<protein>
    <submittedName>
        <fullName evidence="2">Hypothetical_protein</fullName>
    </submittedName>
</protein>
<dbReference type="EMBL" id="CAXDID020000040">
    <property type="protein sequence ID" value="CAL6000124.1"/>
    <property type="molecule type" value="Genomic_DNA"/>
</dbReference>
<reference evidence="1" key="1">
    <citation type="submission" date="2023-06" db="EMBL/GenBank/DDBJ databases">
        <authorList>
            <person name="Kurt Z."/>
        </authorList>
    </citation>
    <scope>NUCLEOTIDE SEQUENCE</scope>
</reference>
<accession>A0AA86VLB9</accession>
<reference evidence="2 3" key="2">
    <citation type="submission" date="2024-07" db="EMBL/GenBank/DDBJ databases">
        <authorList>
            <person name="Akdeniz Z."/>
        </authorList>
    </citation>
    <scope>NUCLEOTIDE SEQUENCE [LARGE SCALE GENOMIC DNA]</scope>
</reference>
<proteinExistence type="predicted"/>
<name>A0AA86VLB9_9EUKA</name>